<accession>A0A090IJB5</accession>
<feature type="binding site" evidence="7">
    <location>
        <position position="128"/>
    </location>
    <ligand>
        <name>substrate</name>
    </ligand>
</feature>
<dbReference type="PIRSF" id="PIRSF000190">
    <property type="entry name" value="Pyd_amn-ph_oxd"/>
    <property type="match status" value="1"/>
</dbReference>
<evidence type="ECO:0000256" key="6">
    <source>
        <dbReference type="ARBA" id="ARBA00023096"/>
    </source>
</evidence>
<dbReference type="InterPro" id="IPR019740">
    <property type="entry name" value="Pyridox_Oxase_CS"/>
</dbReference>
<dbReference type="UniPathway" id="UPA01068">
    <property type="reaction ID" value="UER00304"/>
</dbReference>
<dbReference type="NCBIfam" id="TIGR00558">
    <property type="entry name" value="pdxH"/>
    <property type="match status" value="1"/>
</dbReference>
<comment type="catalytic activity">
    <reaction evidence="7">
        <text>pyridoxamine 5'-phosphate + O2 + H2O = pyridoxal 5'-phosphate + H2O2 + NH4(+)</text>
        <dbReference type="Rhea" id="RHEA:15817"/>
        <dbReference type="ChEBI" id="CHEBI:15377"/>
        <dbReference type="ChEBI" id="CHEBI:15379"/>
        <dbReference type="ChEBI" id="CHEBI:16240"/>
        <dbReference type="ChEBI" id="CHEBI:28938"/>
        <dbReference type="ChEBI" id="CHEBI:58451"/>
        <dbReference type="ChEBI" id="CHEBI:597326"/>
        <dbReference type="EC" id="1.4.3.5"/>
    </reaction>
</comment>
<reference evidence="12 14" key="2">
    <citation type="submission" date="2016-11" db="EMBL/GenBank/DDBJ databases">
        <authorList>
            <person name="Jaros S."/>
            <person name="Januszkiewicz K."/>
            <person name="Wedrychowicz H."/>
        </authorList>
    </citation>
    <scope>NUCLEOTIDE SEQUENCE [LARGE SCALE GENOMIC DNA]</scope>
    <source>
        <strain evidence="12">NVI 5450</strain>
    </source>
</reference>
<comment type="pathway">
    <text evidence="7">Cofactor metabolism; pyridoxal 5'-phosphate salvage; pyridoxal 5'-phosphate from pyridoxine 5'-phosphate: step 1/1.</text>
</comment>
<dbReference type="SUPFAM" id="SSF50475">
    <property type="entry name" value="FMN-binding split barrel"/>
    <property type="match status" value="1"/>
</dbReference>
<feature type="binding site" evidence="7">
    <location>
        <position position="132"/>
    </location>
    <ligand>
        <name>substrate</name>
    </ligand>
</feature>
<sequence>MSLLNKIRCAFTLGQGVLVDLPDLDPSVDPFDQFQNWFKAAQDCGIVLPESMTVSTVDANGYPSCRVVLLKELTKEGFVFFTNYDSRKGQELAQNPHIALTFHWNILQRQVRIQGVVEKISAEDSNTYFQSRGRGSRIGAWASEQSAVITSRKILEQQVKQFTDKFADKEVPLPEFWGGYVVKPTSIEFWQGKADRLHDRFSYVKDGNDWRVDRLAP</sequence>
<dbReference type="PANTHER" id="PTHR10851:SF0">
    <property type="entry name" value="PYRIDOXINE-5'-PHOSPHATE OXIDASE"/>
    <property type="match status" value="1"/>
</dbReference>
<evidence type="ECO:0000256" key="5">
    <source>
        <dbReference type="ARBA" id="ARBA00023002"/>
    </source>
</evidence>
<evidence type="ECO:0000313" key="14">
    <source>
        <dbReference type="Proteomes" id="UP000183794"/>
    </source>
</evidence>
<dbReference type="OrthoDB" id="9780392at2"/>
<comment type="cofactor">
    <cofactor evidence="7 8">
        <name>FMN</name>
        <dbReference type="ChEBI" id="CHEBI:58210"/>
    </cofactor>
    <text evidence="7 8">Binds 1 FMN per subunit.</text>
</comment>
<dbReference type="RefSeq" id="WP_045111422.1">
    <property type="nucleotide sequence ID" value="NZ_CAWQZC010000118.1"/>
</dbReference>
<evidence type="ECO:0000313" key="12">
    <source>
        <dbReference type="EMBL" id="SGY95472.1"/>
    </source>
</evidence>
<keyword evidence="6 7" id="KW-0664">Pyridoxine biosynthesis</keyword>
<comment type="catalytic activity">
    <reaction evidence="7">
        <text>pyridoxine 5'-phosphate + O2 = pyridoxal 5'-phosphate + H2O2</text>
        <dbReference type="Rhea" id="RHEA:15149"/>
        <dbReference type="ChEBI" id="CHEBI:15379"/>
        <dbReference type="ChEBI" id="CHEBI:16240"/>
        <dbReference type="ChEBI" id="CHEBI:58589"/>
        <dbReference type="ChEBI" id="CHEBI:597326"/>
        <dbReference type="EC" id="1.4.3.5"/>
    </reaction>
</comment>
<dbReference type="InterPro" id="IPR019576">
    <property type="entry name" value="Pyridoxamine_oxidase_dimer_C"/>
</dbReference>
<reference evidence="11 13" key="1">
    <citation type="submission" date="2016-11" db="EMBL/GenBank/DDBJ databases">
        <authorList>
            <person name="Klemetsen T."/>
        </authorList>
    </citation>
    <scope>NUCLEOTIDE SEQUENCE [LARGE SCALE GENOMIC DNA]</scope>
    <source>
        <strain evidence="11">MT 2528</strain>
    </source>
</reference>
<evidence type="ECO:0000256" key="1">
    <source>
        <dbReference type="ARBA" id="ARBA00007301"/>
    </source>
</evidence>
<dbReference type="PANTHER" id="PTHR10851">
    <property type="entry name" value="PYRIDOXINE-5-PHOSPHATE OXIDASE"/>
    <property type="match status" value="1"/>
</dbReference>
<keyword evidence="3 7" id="KW-0285">Flavoprotein</keyword>
<evidence type="ECO:0000256" key="3">
    <source>
        <dbReference type="ARBA" id="ARBA00022630"/>
    </source>
</evidence>
<dbReference type="GO" id="GO:0004733">
    <property type="term" value="F:pyridoxamine phosphate oxidase activity"/>
    <property type="evidence" value="ECO:0007669"/>
    <property type="project" value="UniProtKB-UniRule"/>
</dbReference>
<feature type="domain" description="Pyridoxamine 5'-phosphate oxidase N-terminal" evidence="9">
    <location>
        <begin position="49"/>
        <end position="163"/>
    </location>
</feature>
<gene>
    <name evidence="7" type="primary">pdxH</name>
    <name evidence="11" type="ORF">MT2528_1525</name>
    <name evidence="12" type="ORF">NVI5450_1724</name>
</gene>
<dbReference type="KEGG" id="mvs:MVIS_3411"/>
<dbReference type="InterPro" id="IPR012349">
    <property type="entry name" value="Split_barrel_FMN-bd"/>
</dbReference>
<proteinExistence type="inferred from homology"/>
<dbReference type="Pfam" id="PF01243">
    <property type="entry name" value="PNPOx_N"/>
    <property type="match status" value="1"/>
</dbReference>
<dbReference type="Proteomes" id="UP000182660">
    <property type="component" value="Unassembled WGS sequence"/>
</dbReference>
<comment type="pathway">
    <text evidence="7">Cofactor metabolism; pyridoxal 5'-phosphate salvage; pyridoxal 5'-phosphate from pyridoxamine 5'-phosphate: step 1/1.</text>
</comment>
<feature type="binding site" evidence="7 8">
    <location>
        <position position="88"/>
    </location>
    <ligand>
        <name>FMN</name>
        <dbReference type="ChEBI" id="CHEBI:58210"/>
    </ligand>
</feature>
<comment type="similarity">
    <text evidence="1 7">Belongs to the pyridoxamine 5'-phosphate oxidase family.</text>
</comment>
<dbReference type="EMBL" id="FPLJ01000039">
    <property type="protein sequence ID" value="SGY88473.1"/>
    <property type="molecule type" value="Genomic_DNA"/>
</dbReference>
<feature type="binding site" evidence="7 8">
    <location>
        <position position="200"/>
    </location>
    <ligand>
        <name>FMN</name>
        <dbReference type="ChEBI" id="CHEBI:58210"/>
    </ligand>
</feature>
<feature type="binding site" evidence="7">
    <location>
        <position position="136"/>
    </location>
    <ligand>
        <name>substrate</name>
    </ligand>
</feature>
<dbReference type="Pfam" id="PF10590">
    <property type="entry name" value="PNP_phzG_C"/>
    <property type="match status" value="1"/>
</dbReference>
<dbReference type="EMBL" id="FPLD01000051">
    <property type="protein sequence ID" value="SGY95472.1"/>
    <property type="molecule type" value="Genomic_DNA"/>
</dbReference>
<dbReference type="STRING" id="80854.MVIS_3411"/>
<dbReference type="HOGENOM" id="CLU_032263_2_2_6"/>
<feature type="binding site" evidence="7">
    <location>
        <begin position="196"/>
        <end position="198"/>
    </location>
    <ligand>
        <name>substrate</name>
    </ligand>
</feature>
<keyword evidence="4 7" id="KW-0288">FMN</keyword>
<dbReference type="Proteomes" id="UP000183794">
    <property type="component" value="Unassembled WGS sequence"/>
</dbReference>
<dbReference type="GeneID" id="61295409"/>
<feature type="binding site" evidence="7 8">
    <location>
        <begin position="66"/>
        <end position="71"/>
    </location>
    <ligand>
        <name>FMN</name>
        <dbReference type="ChEBI" id="CHEBI:58210"/>
    </ligand>
</feature>
<dbReference type="PROSITE" id="PS01064">
    <property type="entry name" value="PYRIDOX_OXIDASE"/>
    <property type="match status" value="1"/>
</dbReference>
<evidence type="ECO:0000256" key="4">
    <source>
        <dbReference type="ARBA" id="ARBA00022643"/>
    </source>
</evidence>
<dbReference type="HAMAP" id="MF_01629">
    <property type="entry name" value="PdxH"/>
    <property type="match status" value="1"/>
</dbReference>
<dbReference type="GO" id="GO:0010181">
    <property type="term" value="F:FMN binding"/>
    <property type="evidence" value="ECO:0007669"/>
    <property type="project" value="UniProtKB-UniRule"/>
</dbReference>
<feature type="binding site" evidence="7 8">
    <location>
        <begin position="145"/>
        <end position="146"/>
    </location>
    <ligand>
        <name>FMN</name>
        <dbReference type="ChEBI" id="CHEBI:58210"/>
    </ligand>
</feature>
<feature type="binding site" evidence="7">
    <location>
        <position position="71"/>
    </location>
    <ligand>
        <name>substrate</name>
    </ligand>
</feature>
<organism evidence="12 14">
    <name type="scientific">Moritella viscosa</name>
    <dbReference type="NCBI Taxonomy" id="80854"/>
    <lineage>
        <taxon>Bacteria</taxon>
        <taxon>Pseudomonadati</taxon>
        <taxon>Pseudomonadota</taxon>
        <taxon>Gammaproteobacteria</taxon>
        <taxon>Alteromonadales</taxon>
        <taxon>Moritellaceae</taxon>
        <taxon>Moritella</taxon>
    </lineage>
</organism>
<protein>
    <recommendedName>
        <fullName evidence="7">Pyridoxine/pyridoxamine 5'-phosphate oxidase</fullName>
        <ecNumber evidence="7">1.4.3.5</ecNumber>
    </recommendedName>
    <alternativeName>
        <fullName evidence="7">PNP/PMP oxidase</fullName>
        <shortName evidence="7">PNPOx</shortName>
    </alternativeName>
    <alternativeName>
        <fullName evidence="7">Pyridoxal 5'-phosphate synthase</fullName>
    </alternativeName>
</protein>
<dbReference type="PATRIC" id="fig|80854.5.peg.3609"/>
<evidence type="ECO:0000256" key="8">
    <source>
        <dbReference type="PIRSR" id="PIRSR000190-2"/>
    </source>
</evidence>
<keyword evidence="5 7" id="KW-0560">Oxidoreductase</keyword>
<dbReference type="NCBIfam" id="NF004231">
    <property type="entry name" value="PRK05679.1"/>
    <property type="match status" value="1"/>
</dbReference>
<feature type="domain" description="Pyridoxine 5'-phosphate oxidase dimerisation C-terminal" evidence="10">
    <location>
        <begin position="177"/>
        <end position="217"/>
    </location>
</feature>
<evidence type="ECO:0000256" key="7">
    <source>
        <dbReference type="HAMAP-Rule" id="MF_01629"/>
    </source>
</evidence>
<dbReference type="AlphaFoldDB" id="A0A090IJB5"/>
<name>A0A090IJB5_9GAMM</name>
<evidence type="ECO:0000313" key="13">
    <source>
        <dbReference type="Proteomes" id="UP000182660"/>
    </source>
</evidence>
<dbReference type="Gene3D" id="2.30.110.10">
    <property type="entry name" value="Electron Transport, Fmn-binding Protein, Chain A"/>
    <property type="match status" value="1"/>
</dbReference>
<dbReference type="InterPro" id="IPR000659">
    <property type="entry name" value="Pyridox_Oxase"/>
</dbReference>
<evidence type="ECO:0000259" key="10">
    <source>
        <dbReference type="Pfam" id="PF10590"/>
    </source>
</evidence>
<evidence type="ECO:0000256" key="2">
    <source>
        <dbReference type="ARBA" id="ARBA00011738"/>
    </source>
</evidence>
<comment type="function">
    <text evidence="7">Catalyzes the oxidation of either pyridoxine 5'-phosphate (PNP) or pyridoxamine 5'-phosphate (PMP) into pyridoxal 5'-phosphate (PLP).</text>
</comment>
<dbReference type="FunFam" id="2.30.110.10:FF:000020">
    <property type="entry name" value="PNPO isoform 11"/>
    <property type="match status" value="1"/>
</dbReference>
<feature type="binding site" evidence="7 8">
    <location>
        <begin position="81"/>
        <end position="82"/>
    </location>
    <ligand>
        <name>FMN</name>
        <dbReference type="ChEBI" id="CHEBI:58210"/>
    </ligand>
</feature>
<dbReference type="GO" id="GO:0008615">
    <property type="term" value="P:pyridoxine biosynthetic process"/>
    <property type="evidence" value="ECO:0007669"/>
    <property type="project" value="UniProtKB-UniRule"/>
</dbReference>
<comment type="subunit">
    <text evidence="2 7">Homodimer.</text>
</comment>
<feature type="binding site" evidence="7 8">
    <location>
        <position position="190"/>
    </location>
    <ligand>
        <name>FMN</name>
        <dbReference type="ChEBI" id="CHEBI:58210"/>
    </ligand>
</feature>
<evidence type="ECO:0000313" key="11">
    <source>
        <dbReference type="EMBL" id="SGY88473.1"/>
    </source>
</evidence>
<dbReference type="EC" id="1.4.3.5" evidence="7"/>
<evidence type="ECO:0000259" key="9">
    <source>
        <dbReference type="Pfam" id="PF01243"/>
    </source>
</evidence>
<feature type="binding site" evidence="7 8">
    <location>
        <position position="87"/>
    </location>
    <ligand>
        <name>FMN</name>
        <dbReference type="ChEBI" id="CHEBI:58210"/>
    </ligand>
</feature>
<dbReference type="InterPro" id="IPR011576">
    <property type="entry name" value="Pyridox_Oxase_N"/>
</dbReference>
<keyword evidence="13" id="KW-1185">Reference proteome</keyword>
<feature type="binding site" evidence="7 8">
    <location>
        <position position="110"/>
    </location>
    <ligand>
        <name>FMN</name>
        <dbReference type="ChEBI" id="CHEBI:58210"/>
    </ligand>
</feature>